<comment type="caution">
    <text evidence="2">The sequence shown here is derived from an EMBL/GenBank/DDBJ whole genome shotgun (WGS) entry which is preliminary data.</text>
</comment>
<dbReference type="AlphaFoldDB" id="A0AA38H3S3"/>
<reference evidence="2" key="1">
    <citation type="journal article" date="2022" name="G3 (Bethesda)">
        <title>High quality genome of the basidiomycete yeast Dioszegia hungarica PDD-24b-2 isolated from cloud water.</title>
        <authorList>
            <person name="Jarrige D."/>
            <person name="Haridas S."/>
            <person name="Bleykasten-Grosshans C."/>
            <person name="Joly M."/>
            <person name="Nadalig T."/>
            <person name="Sancelme M."/>
            <person name="Vuilleumier S."/>
            <person name="Grigoriev I.V."/>
            <person name="Amato P."/>
            <person name="Bringel F."/>
        </authorList>
    </citation>
    <scope>NUCLEOTIDE SEQUENCE</scope>
    <source>
        <strain evidence="2">PDD-24b-2</strain>
    </source>
</reference>
<dbReference type="EMBL" id="JAKWFO010000008">
    <property type="protein sequence ID" value="KAI9634127.1"/>
    <property type="molecule type" value="Genomic_DNA"/>
</dbReference>
<organism evidence="2 3">
    <name type="scientific">Dioszegia hungarica</name>
    <dbReference type="NCBI Taxonomy" id="4972"/>
    <lineage>
        <taxon>Eukaryota</taxon>
        <taxon>Fungi</taxon>
        <taxon>Dikarya</taxon>
        <taxon>Basidiomycota</taxon>
        <taxon>Agaricomycotina</taxon>
        <taxon>Tremellomycetes</taxon>
        <taxon>Tremellales</taxon>
        <taxon>Bulleribasidiaceae</taxon>
        <taxon>Dioszegia</taxon>
    </lineage>
</organism>
<feature type="region of interest" description="Disordered" evidence="1">
    <location>
        <begin position="144"/>
        <end position="208"/>
    </location>
</feature>
<dbReference type="GeneID" id="77729495"/>
<evidence type="ECO:0000313" key="2">
    <source>
        <dbReference type="EMBL" id="KAI9634127.1"/>
    </source>
</evidence>
<sequence length="376" mass="41379">MSDHDDHEHTPDLGDTDGLQWDLDAYLRFVNDDTPPQPHFDHVTADQPVRYLRKGETPTHAFTSRNGFDMSLPGRPQVQPHTILASQGNACPTPSMDTGDARLSGSAPSMPAVDVDGLDWRLLMGESEENGMLTLMTPDEIAPAPAYGLPTMSDTESQNPTSQSATSPLASARGSKSTKNDQSGRSAKPLDLVAKPPSKNSAKRQRQNNTAAVRYRLFFRKFCFHQQTHSIIQESRTATVSLRMDRPSKQSASGQTEASVASVDPSGLDLWKPGYVSGMNRLILQAIWPKTRCDKSQYTTLKDTALTFDRKLRECLQTYKQAVLAYDHDGSILITGYGKRESELGPDLVGLEPAQAIDKRSHRRRAKRAAGASDKT</sequence>
<name>A0AA38H3S3_9TREE</name>
<protein>
    <submittedName>
        <fullName evidence="2">Uncharacterized protein</fullName>
    </submittedName>
</protein>
<evidence type="ECO:0000256" key="1">
    <source>
        <dbReference type="SAM" id="MobiDB-lite"/>
    </source>
</evidence>
<dbReference type="RefSeq" id="XP_052943904.1">
    <property type="nucleotide sequence ID" value="XM_053090290.1"/>
</dbReference>
<feature type="compositionally biased region" description="Polar residues" evidence="1">
    <location>
        <begin position="152"/>
        <end position="185"/>
    </location>
</feature>
<feature type="region of interest" description="Disordered" evidence="1">
    <location>
        <begin position="355"/>
        <end position="376"/>
    </location>
</feature>
<evidence type="ECO:0000313" key="3">
    <source>
        <dbReference type="Proteomes" id="UP001164286"/>
    </source>
</evidence>
<dbReference type="Proteomes" id="UP001164286">
    <property type="component" value="Unassembled WGS sequence"/>
</dbReference>
<gene>
    <name evidence="2" type="ORF">MKK02DRAFT_38799</name>
</gene>
<keyword evidence="3" id="KW-1185">Reference proteome</keyword>
<proteinExistence type="predicted"/>
<accession>A0AA38H3S3</accession>